<keyword evidence="11" id="KW-1185">Reference proteome</keyword>
<feature type="transmembrane region" description="Helical" evidence="8">
    <location>
        <begin position="106"/>
        <end position="126"/>
    </location>
</feature>
<feature type="region of interest" description="Disordered" evidence="7">
    <location>
        <begin position="328"/>
        <end position="424"/>
    </location>
</feature>
<gene>
    <name evidence="10" type="primary">RvY_07775</name>
    <name evidence="10" type="synonym">RvY_07775.1</name>
    <name evidence="10" type="ORF">RvY_07775-1</name>
</gene>
<evidence type="ECO:0000256" key="5">
    <source>
        <dbReference type="ARBA" id="ARBA00022989"/>
    </source>
</evidence>
<keyword evidence="3 8" id="KW-0812">Transmembrane</keyword>
<keyword evidence="4" id="KW-0732">Signal</keyword>
<organism evidence="10 11">
    <name type="scientific">Ramazzottius varieornatus</name>
    <name type="common">Water bear</name>
    <name type="synonym">Tardigrade</name>
    <dbReference type="NCBI Taxonomy" id="947166"/>
    <lineage>
        <taxon>Eukaryota</taxon>
        <taxon>Metazoa</taxon>
        <taxon>Ecdysozoa</taxon>
        <taxon>Tardigrada</taxon>
        <taxon>Eutardigrada</taxon>
        <taxon>Parachela</taxon>
        <taxon>Hypsibioidea</taxon>
        <taxon>Ramazzottiidae</taxon>
        <taxon>Ramazzottius</taxon>
    </lineage>
</organism>
<evidence type="ECO:0000256" key="6">
    <source>
        <dbReference type="ARBA" id="ARBA00023136"/>
    </source>
</evidence>
<name>A0A1D1V8E7_RAMVA</name>
<accession>A0A1D1V8E7</accession>
<keyword evidence="2" id="KW-0597">Phosphoprotein</keyword>
<evidence type="ECO:0000256" key="3">
    <source>
        <dbReference type="ARBA" id="ARBA00022692"/>
    </source>
</evidence>
<evidence type="ECO:0000313" key="10">
    <source>
        <dbReference type="EMBL" id="GAU96312.1"/>
    </source>
</evidence>
<feature type="transmembrane region" description="Helical" evidence="8">
    <location>
        <begin position="138"/>
        <end position="159"/>
    </location>
</feature>
<keyword evidence="5 8" id="KW-1133">Transmembrane helix</keyword>
<sequence>MEKFDSSYFVGIGDWNISTTEKPLVPPLYADLAGYWSFHIYMFSFGYFSVAFSCFFAGINIKSQFPNQTLMFTATVLNIFSGLTRSVFLVLVAYNAYDRLEMLGTLFYAVGFPSITATVAMTIFSIAKHCLRTEPKSFIWLIIFMHFTVSLVAEFISVNDTRWRLLLQVMSVIFMIFPCGLVWLLANIQNSLKKRDQPSVKPAPTASENSLSSKPKKKAPAEVKKVSGRKKLDRRRYMESAVQTSFVIRRPSPTSRKSKSCGTINNASIGSQLTMPTSSVVSIDSLESWDQFSLQGTPPYYGSPVLLPRPISLPSVATGRKLFWPTPRLGFRKRNSKPASPSPCTNNGPNRKLRALNWRQKKPSESHSGNSGERETISGDDCGDSQVVSRKDSTGPGNALSSSESHRSGEHKPVSIQKSNPPSSKSLISPKLWTFIRAHYLLLLVFTTYCGMYLVSVFKYSLDIQQQTSDTVWEWFLFQSAIRILELMVLVCLAWITYHASALDNTGLRQRELLPV</sequence>
<feature type="region of interest" description="Disordered" evidence="7">
    <location>
        <begin position="195"/>
        <end position="231"/>
    </location>
</feature>
<feature type="transmembrane region" description="Helical" evidence="8">
    <location>
        <begin position="440"/>
        <end position="461"/>
    </location>
</feature>
<evidence type="ECO:0000256" key="1">
    <source>
        <dbReference type="ARBA" id="ARBA00004141"/>
    </source>
</evidence>
<keyword evidence="6 8" id="KW-0472">Membrane</keyword>
<evidence type="ECO:0000256" key="7">
    <source>
        <dbReference type="SAM" id="MobiDB-lite"/>
    </source>
</evidence>
<feature type="transmembrane region" description="Helical" evidence="8">
    <location>
        <begin position="165"/>
        <end position="186"/>
    </location>
</feature>
<protein>
    <recommendedName>
        <fullName evidence="9">Proline-rich transmembrane protein 3/4 domain-containing protein</fullName>
    </recommendedName>
</protein>
<comment type="subcellular location">
    <subcellularLocation>
        <location evidence="1">Membrane</location>
        <topology evidence="1">Multi-pass membrane protein</topology>
    </subcellularLocation>
</comment>
<evidence type="ECO:0000313" key="11">
    <source>
        <dbReference type="Proteomes" id="UP000186922"/>
    </source>
</evidence>
<evidence type="ECO:0000256" key="4">
    <source>
        <dbReference type="ARBA" id="ARBA00022729"/>
    </source>
</evidence>
<feature type="transmembrane region" description="Helical" evidence="8">
    <location>
        <begin position="481"/>
        <end position="501"/>
    </location>
</feature>
<dbReference type="Pfam" id="PF25987">
    <property type="entry name" value="PRRT3"/>
    <property type="match status" value="1"/>
</dbReference>
<dbReference type="OrthoDB" id="10066605at2759"/>
<reference evidence="10 11" key="1">
    <citation type="journal article" date="2016" name="Nat. Commun.">
        <title>Extremotolerant tardigrade genome and improved radiotolerance of human cultured cells by tardigrade-unique protein.</title>
        <authorList>
            <person name="Hashimoto T."/>
            <person name="Horikawa D.D."/>
            <person name="Saito Y."/>
            <person name="Kuwahara H."/>
            <person name="Kozuka-Hata H."/>
            <person name="Shin-I T."/>
            <person name="Minakuchi Y."/>
            <person name="Ohishi K."/>
            <person name="Motoyama A."/>
            <person name="Aizu T."/>
            <person name="Enomoto A."/>
            <person name="Kondo K."/>
            <person name="Tanaka S."/>
            <person name="Hara Y."/>
            <person name="Koshikawa S."/>
            <person name="Sagara H."/>
            <person name="Miura T."/>
            <person name="Yokobori S."/>
            <person name="Miyagawa K."/>
            <person name="Suzuki Y."/>
            <person name="Kubo T."/>
            <person name="Oyama M."/>
            <person name="Kohara Y."/>
            <person name="Fujiyama A."/>
            <person name="Arakawa K."/>
            <person name="Katayama T."/>
            <person name="Toyoda A."/>
            <person name="Kunieda T."/>
        </authorList>
    </citation>
    <scope>NUCLEOTIDE SEQUENCE [LARGE SCALE GENOMIC DNA]</scope>
    <source>
        <strain evidence="10 11">YOKOZUNA-1</strain>
    </source>
</reference>
<dbReference type="AlphaFoldDB" id="A0A1D1V8E7"/>
<evidence type="ECO:0000256" key="2">
    <source>
        <dbReference type="ARBA" id="ARBA00022553"/>
    </source>
</evidence>
<feature type="domain" description="Proline-rich transmembrane protein 3/4" evidence="9">
    <location>
        <begin position="30"/>
        <end position="189"/>
    </location>
</feature>
<evidence type="ECO:0000259" key="9">
    <source>
        <dbReference type="Pfam" id="PF25987"/>
    </source>
</evidence>
<evidence type="ECO:0000256" key="8">
    <source>
        <dbReference type="SAM" id="Phobius"/>
    </source>
</evidence>
<comment type="caution">
    <text evidence="10">The sequence shown here is derived from an EMBL/GenBank/DDBJ whole genome shotgun (WGS) entry which is preliminary data.</text>
</comment>
<feature type="compositionally biased region" description="Basic and acidic residues" evidence="7">
    <location>
        <begin position="404"/>
        <end position="413"/>
    </location>
</feature>
<feature type="transmembrane region" description="Helical" evidence="8">
    <location>
        <begin position="38"/>
        <end position="58"/>
    </location>
</feature>
<dbReference type="Proteomes" id="UP000186922">
    <property type="component" value="Unassembled WGS sequence"/>
</dbReference>
<dbReference type="EMBL" id="BDGG01000003">
    <property type="protein sequence ID" value="GAU96312.1"/>
    <property type="molecule type" value="Genomic_DNA"/>
</dbReference>
<feature type="compositionally biased region" description="Polar residues" evidence="7">
    <location>
        <begin position="337"/>
        <end position="349"/>
    </location>
</feature>
<feature type="transmembrane region" description="Helical" evidence="8">
    <location>
        <begin position="70"/>
        <end position="94"/>
    </location>
</feature>
<dbReference type="InterPro" id="IPR059081">
    <property type="entry name" value="PRRT3-4"/>
</dbReference>
<proteinExistence type="predicted"/>